<keyword evidence="2" id="KW-1185">Reference proteome</keyword>
<reference evidence="1" key="1">
    <citation type="journal article" date="2022" name="Int. J. Mol. Sci.">
        <title>Draft Genome of Tanacetum Coccineum: Genomic Comparison of Closely Related Tanacetum-Family Plants.</title>
        <authorList>
            <person name="Yamashiro T."/>
            <person name="Shiraishi A."/>
            <person name="Nakayama K."/>
            <person name="Satake H."/>
        </authorList>
    </citation>
    <scope>NUCLEOTIDE SEQUENCE</scope>
</reference>
<name>A0ABQ4ZWL1_9ASTR</name>
<accession>A0ABQ4ZWL1</accession>
<reference evidence="1" key="2">
    <citation type="submission" date="2022-01" db="EMBL/GenBank/DDBJ databases">
        <authorList>
            <person name="Yamashiro T."/>
            <person name="Shiraishi A."/>
            <person name="Satake H."/>
            <person name="Nakayama K."/>
        </authorList>
    </citation>
    <scope>NUCLEOTIDE SEQUENCE</scope>
</reference>
<dbReference type="Proteomes" id="UP001151760">
    <property type="component" value="Unassembled WGS sequence"/>
</dbReference>
<sequence length="170" mass="19707">KDELHICHNVSAITKIGHKDKGICQSQREKSGSEVDYKLGIPIHKRTKRRLRMSSCSNGGIKDTITRTSIGDERMSDWEDLPWLFRSVEYLVNLIEKYSVLPGLESIKNQESKKSPKEIIKIKREQGEKKQESKYTMRSTDKVALEERLITLLLLWLLLNPKFLQLLISI</sequence>
<comment type="caution">
    <text evidence="1">The sequence shown here is derived from an EMBL/GenBank/DDBJ whole genome shotgun (WGS) entry which is preliminary data.</text>
</comment>
<protein>
    <submittedName>
        <fullName evidence="1">Uncharacterized protein</fullName>
    </submittedName>
</protein>
<feature type="non-terminal residue" evidence="1">
    <location>
        <position position="1"/>
    </location>
</feature>
<gene>
    <name evidence="1" type="ORF">Tco_0800111</name>
</gene>
<proteinExistence type="predicted"/>
<evidence type="ECO:0000313" key="1">
    <source>
        <dbReference type="EMBL" id="GJS93143.1"/>
    </source>
</evidence>
<dbReference type="EMBL" id="BQNB010011635">
    <property type="protein sequence ID" value="GJS93143.1"/>
    <property type="molecule type" value="Genomic_DNA"/>
</dbReference>
<organism evidence="1 2">
    <name type="scientific">Tanacetum coccineum</name>
    <dbReference type="NCBI Taxonomy" id="301880"/>
    <lineage>
        <taxon>Eukaryota</taxon>
        <taxon>Viridiplantae</taxon>
        <taxon>Streptophyta</taxon>
        <taxon>Embryophyta</taxon>
        <taxon>Tracheophyta</taxon>
        <taxon>Spermatophyta</taxon>
        <taxon>Magnoliopsida</taxon>
        <taxon>eudicotyledons</taxon>
        <taxon>Gunneridae</taxon>
        <taxon>Pentapetalae</taxon>
        <taxon>asterids</taxon>
        <taxon>campanulids</taxon>
        <taxon>Asterales</taxon>
        <taxon>Asteraceae</taxon>
        <taxon>Asteroideae</taxon>
        <taxon>Anthemideae</taxon>
        <taxon>Anthemidinae</taxon>
        <taxon>Tanacetum</taxon>
    </lineage>
</organism>
<evidence type="ECO:0000313" key="2">
    <source>
        <dbReference type="Proteomes" id="UP001151760"/>
    </source>
</evidence>